<evidence type="ECO:0000313" key="3">
    <source>
        <dbReference type="EMBL" id="PIL32259.1"/>
    </source>
</evidence>
<accession>A0A2G8SER6</accession>
<feature type="compositionally biased region" description="Basic and acidic residues" evidence="1">
    <location>
        <begin position="153"/>
        <end position="165"/>
    </location>
</feature>
<feature type="compositionally biased region" description="Polar residues" evidence="1">
    <location>
        <begin position="166"/>
        <end position="176"/>
    </location>
</feature>
<name>A0A2G8SER6_9APHY</name>
<gene>
    <name evidence="3" type="ORF">GSI_05504</name>
</gene>
<dbReference type="EMBL" id="AYKW01000011">
    <property type="protein sequence ID" value="PIL32259.1"/>
    <property type="molecule type" value="Genomic_DNA"/>
</dbReference>
<evidence type="ECO:0000313" key="4">
    <source>
        <dbReference type="Proteomes" id="UP000230002"/>
    </source>
</evidence>
<dbReference type="AlphaFoldDB" id="A0A2G8SER6"/>
<reference evidence="3 4" key="1">
    <citation type="journal article" date="2015" name="Sci. Rep.">
        <title>Chromosome-level genome map provides insights into diverse defense mechanisms in the medicinal fungus Ganoderma sinense.</title>
        <authorList>
            <person name="Zhu Y."/>
            <person name="Xu J."/>
            <person name="Sun C."/>
            <person name="Zhou S."/>
            <person name="Xu H."/>
            <person name="Nelson D.R."/>
            <person name="Qian J."/>
            <person name="Song J."/>
            <person name="Luo H."/>
            <person name="Xiang L."/>
            <person name="Li Y."/>
            <person name="Xu Z."/>
            <person name="Ji A."/>
            <person name="Wang L."/>
            <person name="Lu S."/>
            <person name="Hayward A."/>
            <person name="Sun W."/>
            <person name="Li X."/>
            <person name="Schwartz D.C."/>
            <person name="Wang Y."/>
            <person name="Chen S."/>
        </authorList>
    </citation>
    <scope>NUCLEOTIDE SEQUENCE [LARGE SCALE GENOMIC DNA]</scope>
    <source>
        <strain evidence="3 4">ZZ0214-1</strain>
    </source>
</reference>
<comment type="caution">
    <text evidence="3">The sequence shown here is derived from an EMBL/GenBank/DDBJ whole genome shotgun (WGS) entry which is preliminary data.</text>
</comment>
<dbReference type="Proteomes" id="UP000230002">
    <property type="component" value="Unassembled WGS sequence"/>
</dbReference>
<keyword evidence="4" id="KW-1185">Reference proteome</keyword>
<evidence type="ECO:0000256" key="1">
    <source>
        <dbReference type="SAM" id="MobiDB-lite"/>
    </source>
</evidence>
<protein>
    <recommendedName>
        <fullName evidence="2">DUF6534 domain-containing protein</fullName>
    </recommendedName>
</protein>
<dbReference type="STRING" id="1077348.A0A2G8SER6"/>
<evidence type="ECO:0000259" key="2">
    <source>
        <dbReference type="Pfam" id="PF20152"/>
    </source>
</evidence>
<proteinExistence type="predicted"/>
<feature type="region of interest" description="Disordered" evidence="1">
    <location>
        <begin position="135"/>
        <end position="176"/>
    </location>
</feature>
<dbReference type="Pfam" id="PF20152">
    <property type="entry name" value="DUF6534"/>
    <property type="match status" value="1"/>
</dbReference>
<feature type="domain" description="DUF6534" evidence="2">
    <location>
        <begin position="1"/>
        <end position="58"/>
    </location>
</feature>
<organism evidence="3 4">
    <name type="scientific">Ganoderma sinense ZZ0214-1</name>
    <dbReference type="NCBI Taxonomy" id="1077348"/>
    <lineage>
        <taxon>Eukaryota</taxon>
        <taxon>Fungi</taxon>
        <taxon>Dikarya</taxon>
        <taxon>Basidiomycota</taxon>
        <taxon>Agaricomycotina</taxon>
        <taxon>Agaricomycetes</taxon>
        <taxon>Polyporales</taxon>
        <taxon>Polyporaceae</taxon>
        <taxon>Ganoderma</taxon>
    </lineage>
</organism>
<sequence>MLNILMVYTINTGLLTGATSLLAFILGLAFPNTLISDGLNLCTAKLYANSMLAVLNSRYFLSSRGLARKSGYGVTPSKISPIHPSALAMSASSFKWPPEGGFPALSPPGMSPDASDLQLQSPFPYVLDIKAAGETVSGEREASCGGDTVSTDRTSESSLELREQQDPSQTQVHRSL</sequence>
<dbReference type="InterPro" id="IPR045339">
    <property type="entry name" value="DUF6534"/>
</dbReference>